<keyword evidence="7 14" id="KW-0406">Ion transport</keyword>
<dbReference type="InterPro" id="IPR002146">
    <property type="entry name" value="ATP_synth_b/b'su_bac/chlpt"/>
</dbReference>
<dbReference type="GO" id="GO:0046961">
    <property type="term" value="F:proton-transporting ATPase activity, rotational mechanism"/>
    <property type="evidence" value="ECO:0007669"/>
    <property type="project" value="TreeGrafter"/>
</dbReference>
<dbReference type="Pfam" id="PF00213">
    <property type="entry name" value="OSCP"/>
    <property type="match status" value="1"/>
</dbReference>
<keyword evidence="15" id="KW-0175">Coiled coil</keyword>
<dbReference type="NCBIfam" id="TIGR01144">
    <property type="entry name" value="ATP_synt_b"/>
    <property type="match status" value="1"/>
</dbReference>
<protein>
    <recommendedName>
        <fullName evidence="14">ATP synthase subunit b</fullName>
    </recommendedName>
    <alternativeName>
        <fullName evidence="14">ATP synthase F(0) sector subunit b</fullName>
    </alternativeName>
    <alternativeName>
        <fullName evidence="14">ATPase subunit I</fullName>
    </alternativeName>
    <alternativeName>
        <fullName evidence="14">F-type ATPase subunit b</fullName>
        <shortName evidence="14">F-ATPase subunit b</shortName>
    </alternativeName>
</protein>
<dbReference type="GO" id="GO:0012505">
    <property type="term" value="C:endomembrane system"/>
    <property type="evidence" value="ECO:0007669"/>
    <property type="project" value="UniProtKB-SubCell"/>
</dbReference>
<dbReference type="CDD" id="cd06503">
    <property type="entry name" value="ATP-synt_Fo_b"/>
    <property type="match status" value="1"/>
</dbReference>
<evidence type="ECO:0000256" key="14">
    <source>
        <dbReference type="HAMAP-Rule" id="MF_01398"/>
    </source>
</evidence>
<dbReference type="NCBIfam" id="TIGR03321">
    <property type="entry name" value="alt_F1F0_F0_B"/>
    <property type="match status" value="1"/>
</dbReference>
<evidence type="ECO:0000256" key="8">
    <source>
        <dbReference type="ARBA" id="ARBA00023136"/>
    </source>
</evidence>
<dbReference type="InterPro" id="IPR000711">
    <property type="entry name" value="ATPase_OSCP/dsu"/>
</dbReference>
<dbReference type="GO" id="GO:0046933">
    <property type="term" value="F:proton-transporting ATP synthase activity, rotational mechanism"/>
    <property type="evidence" value="ECO:0007669"/>
    <property type="project" value="UniProtKB-UniRule"/>
</dbReference>
<dbReference type="GO" id="GO:0045259">
    <property type="term" value="C:proton-transporting ATP synthase complex"/>
    <property type="evidence" value="ECO:0007669"/>
    <property type="project" value="UniProtKB-KW"/>
</dbReference>
<feature type="region of interest" description="Disordered" evidence="16">
    <location>
        <begin position="250"/>
        <end position="272"/>
    </location>
</feature>
<keyword evidence="14" id="KW-1003">Cell membrane</keyword>
<evidence type="ECO:0000256" key="16">
    <source>
        <dbReference type="SAM" id="MobiDB-lite"/>
    </source>
</evidence>
<evidence type="ECO:0000256" key="15">
    <source>
        <dbReference type="SAM" id="Coils"/>
    </source>
</evidence>
<evidence type="ECO:0000256" key="9">
    <source>
        <dbReference type="ARBA" id="ARBA00023310"/>
    </source>
</evidence>
<feature type="transmembrane region" description="Helical" evidence="14">
    <location>
        <begin position="6"/>
        <end position="27"/>
    </location>
</feature>
<dbReference type="HAMAP" id="MF_01398">
    <property type="entry name" value="ATP_synth_b_bprime"/>
    <property type="match status" value="1"/>
</dbReference>
<proteinExistence type="inferred from homology"/>
<organism evidence="17 18">
    <name type="scientific">Rhodohalobacter mucosus</name>
    <dbReference type="NCBI Taxonomy" id="2079485"/>
    <lineage>
        <taxon>Bacteria</taxon>
        <taxon>Pseudomonadati</taxon>
        <taxon>Balneolota</taxon>
        <taxon>Balneolia</taxon>
        <taxon>Balneolales</taxon>
        <taxon>Balneolaceae</taxon>
        <taxon>Rhodohalobacter</taxon>
    </lineage>
</organism>
<evidence type="ECO:0000256" key="5">
    <source>
        <dbReference type="ARBA" id="ARBA00022781"/>
    </source>
</evidence>
<keyword evidence="4 14" id="KW-0812">Transmembrane</keyword>
<evidence type="ECO:0000256" key="6">
    <source>
        <dbReference type="ARBA" id="ARBA00022989"/>
    </source>
</evidence>
<sequence>MQIDWFTFVAQIINFLILIWLLKKFLFGPVMKVMEKRENKISSRLEEAKTRLEEAEKRANEYQSRIDNFEDEKNELMEEAKQKAELRKKELIENARAEVEKLSERWNESIRLEKESFLDELEKQAFHQIIDIVEEVICNLSGSSLDEQALETFLKKLENMSPDDRQTLSDAAKNDPVTILTATELSEKDKEKVSHAVTELVSAKTECRYETDDSLGFGLELRTNGWKLGWSMKSYLDEMLADLETYLIKEEKSVEDDTEEEKNEKEAEKEDS</sequence>
<keyword evidence="2 14" id="KW-0813">Transport</keyword>
<reference evidence="17 18" key="1">
    <citation type="submission" date="2018-05" db="EMBL/GenBank/DDBJ databases">
        <title>Rhodohalobacter halophilus gen. nov., sp. nov., a moderately halophilic member of the family Balneolaceae.</title>
        <authorList>
            <person name="Liu Z.-W."/>
        </authorList>
    </citation>
    <scope>NUCLEOTIDE SEQUENCE [LARGE SCALE GENOMIC DNA]</scope>
    <source>
        <strain evidence="17 18">8A47</strain>
    </source>
</reference>
<evidence type="ECO:0000256" key="1">
    <source>
        <dbReference type="ARBA" id="ARBA00005513"/>
    </source>
</evidence>
<dbReference type="RefSeq" id="WP_109647428.1">
    <property type="nucleotide sequence ID" value="NZ_QGGB01000008.1"/>
</dbReference>
<dbReference type="OrthoDB" id="282095at2"/>
<comment type="function">
    <text evidence="10 14">F(1)F(0) ATP synthase produces ATP from ADP in the presence of a proton or sodium gradient. F-type ATPases consist of two structural domains, F(1) containing the extramembraneous catalytic core and F(0) containing the membrane proton channel, linked together by a central stalk and a peripheral stalk. During catalysis, ATP synthesis in the catalytic domain of F(1) is coupled via a rotary mechanism of the central stalk subunits to proton translocation.</text>
</comment>
<evidence type="ECO:0000256" key="12">
    <source>
        <dbReference type="ARBA" id="ARBA00026054"/>
    </source>
</evidence>
<evidence type="ECO:0000313" key="17">
    <source>
        <dbReference type="EMBL" id="PWN05986.1"/>
    </source>
</evidence>
<dbReference type="GO" id="GO:0005886">
    <property type="term" value="C:plasma membrane"/>
    <property type="evidence" value="ECO:0007669"/>
    <property type="project" value="UniProtKB-SubCell"/>
</dbReference>
<feature type="compositionally biased region" description="Basic and acidic residues" evidence="16">
    <location>
        <begin position="262"/>
        <end position="272"/>
    </location>
</feature>
<keyword evidence="3 14" id="KW-0138">CF(0)</keyword>
<evidence type="ECO:0000256" key="7">
    <source>
        <dbReference type="ARBA" id="ARBA00023065"/>
    </source>
</evidence>
<evidence type="ECO:0000313" key="18">
    <source>
        <dbReference type="Proteomes" id="UP000245533"/>
    </source>
</evidence>
<accession>A0A316U053</accession>
<dbReference type="PANTHER" id="PTHR33445:SF2">
    <property type="entry name" value="ATP SYNTHASE SUBUNIT B', CHLOROPLASTIC"/>
    <property type="match status" value="1"/>
</dbReference>
<evidence type="ECO:0000256" key="4">
    <source>
        <dbReference type="ARBA" id="ARBA00022692"/>
    </source>
</evidence>
<comment type="subunit">
    <text evidence="12">F-type ATPases have 2 components, F(1) - the catalytic core - and F(0) - the membrane proton channel. F(1) has five subunits: alpha(3), beta(3), gamma(1), delta(1), epsilon(1). F(0) has four main subunits: a(1), b(2) and c(10-14). The alpha and beta chains form an alternating ring which encloses part of the gamma chain. F(1) is attached to F(0) by a central stalk formed by the gamma and epsilon chains, while a peripheral stalk is formed by the delta and b chains.</text>
</comment>
<keyword evidence="8 14" id="KW-0472">Membrane</keyword>
<dbReference type="InterPro" id="IPR017707">
    <property type="entry name" value="Alt_ATP_synth_F0_bsu"/>
</dbReference>
<dbReference type="InterPro" id="IPR050059">
    <property type="entry name" value="ATP_synthase_B_chain"/>
</dbReference>
<keyword evidence="9 14" id="KW-0066">ATP synthesis</keyword>
<keyword evidence="6 14" id="KW-1133">Transmembrane helix</keyword>
<keyword evidence="5 14" id="KW-0375">Hydrogen ion transport</keyword>
<dbReference type="EMBL" id="QGGB01000008">
    <property type="protein sequence ID" value="PWN05986.1"/>
    <property type="molecule type" value="Genomic_DNA"/>
</dbReference>
<dbReference type="PANTHER" id="PTHR33445">
    <property type="entry name" value="ATP SYNTHASE SUBUNIT B', CHLOROPLASTIC"/>
    <property type="match status" value="1"/>
</dbReference>
<comment type="similarity">
    <text evidence="1 14">Belongs to the ATPase B chain family.</text>
</comment>
<dbReference type="Pfam" id="PF00430">
    <property type="entry name" value="ATP-synt_B"/>
    <property type="match status" value="1"/>
</dbReference>
<name>A0A316U053_9BACT</name>
<comment type="function">
    <text evidence="11">Component of the F(0) channel, it forms part of the peripheral stalk, linking F(1) to F(0). The b'-subunit is a diverged and duplicated form of b found in plants and photosynthetic bacteria.</text>
</comment>
<evidence type="ECO:0000256" key="13">
    <source>
        <dbReference type="ARBA" id="ARBA00037847"/>
    </source>
</evidence>
<gene>
    <name evidence="14 17" type="primary">atpF</name>
    <name evidence="17" type="ORF">DDZ15_12455</name>
</gene>
<evidence type="ECO:0000256" key="2">
    <source>
        <dbReference type="ARBA" id="ARBA00022448"/>
    </source>
</evidence>
<evidence type="ECO:0000256" key="10">
    <source>
        <dbReference type="ARBA" id="ARBA00025198"/>
    </source>
</evidence>
<comment type="subunit">
    <text evidence="14">F-type ATPases have 2 components, F(1) - the catalytic core - and F(0) - the membrane proton channel. F(1) has five subunits: alpha(3), beta(3), gamma(1), delta(1), epsilon(1). F(0) has three main subunits: a(1), b(2) and c(10-14). The alpha and beta chains form an alternating ring which encloses part of the gamma chain. F(1) is attached to F(0) by a central stalk formed by the gamma and epsilon chains, while a peripheral stalk is formed by the delta and b chains.</text>
</comment>
<dbReference type="AlphaFoldDB" id="A0A316U053"/>
<keyword evidence="18" id="KW-1185">Reference proteome</keyword>
<feature type="coiled-coil region" evidence="15">
    <location>
        <begin position="31"/>
        <end position="105"/>
    </location>
</feature>
<evidence type="ECO:0000256" key="3">
    <source>
        <dbReference type="ARBA" id="ARBA00022547"/>
    </source>
</evidence>
<dbReference type="InterPro" id="IPR005864">
    <property type="entry name" value="ATP_synth_F0_bsu_bac"/>
</dbReference>
<comment type="subcellular location">
    <subcellularLocation>
        <location evidence="14">Cell membrane</location>
        <topology evidence="14">Single-pass membrane protein</topology>
    </subcellularLocation>
    <subcellularLocation>
        <location evidence="13">Endomembrane system</location>
        <topology evidence="13">Single-pass membrane protein</topology>
    </subcellularLocation>
</comment>
<dbReference type="Proteomes" id="UP000245533">
    <property type="component" value="Unassembled WGS sequence"/>
</dbReference>
<evidence type="ECO:0000256" key="11">
    <source>
        <dbReference type="ARBA" id="ARBA00025614"/>
    </source>
</evidence>
<comment type="caution">
    <text evidence="17">The sequence shown here is derived from an EMBL/GenBank/DDBJ whole genome shotgun (WGS) entry which is preliminary data.</text>
</comment>